<keyword evidence="2" id="KW-0813">Transport</keyword>
<comment type="caution">
    <text evidence="4">The sequence shown here is derived from an EMBL/GenBank/DDBJ whole genome shotgun (WGS) entry which is preliminary data.</text>
</comment>
<dbReference type="GO" id="GO:0046961">
    <property type="term" value="F:proton-transporting ATPase activity, rotational mechanism"/>
    <property type="evidence" value="ECO:0007669"/>
    <property type="project" value="InterPro"/>
</dbReference>
<gene>
    <name evidence="4" type="ORF">FD145_251</name>
</gene>
<evidence type="ECO:0000256" key="1">
    <source>
        <dbReference type="ARBA" id="ARBA00010148"/>
    </source>
</evidence>
<dbReference type="Gene3D" id="3.40.50.10580">
    <property type="entry name" value="ATPase, V1 complex, subunit F"/>
    <property type="match status" value="1"/>
</dbReference>
<dbReference type="EMBL" id="WPAF01000002">
    <property type="protein sequence ID" value="KAF0135113.1"/>
    <property type="molecule type" value="Genomic_DNA"/>
</dbReference>
<proteinExistence type="inferred from homology"/>
<evidence type="ECO:0000256" key="3">
    <source>
        <dbReference type="ARBA" id="ARBA00023065"/>
    </source>
</evidence>
<dbReference type="AlphaFoldDB" id="A0A833L298"/>
<name>A0A833L298_UNCSA</name>
<accession>A0A833L298</accession>
<sequence length="102" mass="11129">MSKIALIGPSQMVLPLASSGIEIFPADSGYEAGLRIEAISEKNEYAVVFITERLAMDCMESIELNQGKINFVFIPDNQGSVGLFFEKTNKLVKEAIGVSQND</sequence>
<evidence type="ECO:0000313" key="5">
    <source>
        <dbReference type="Proteomes" id="UP000488506"/>
    </source>
</evidence>
<dbReference type="Pfam" id="PF01990">
    <property type="entry name" value="ATP-synt_F"/>
    <property type="match status" value="1"/>
</dbReference>
<dbReference type="InterPro" id="IPR008218">
    <property type="entry name" value="ATPase_V1-cplx_f_g_su"/>
</dbReference>
<organism evidence="4 5">
    <name type="scientific">Candidatus Saganbacteria bacterium</name>
    <dbReference type="NCBI Taxonomy" id="2575572"/>
    <lineage>
        <taxon>Bacteria</taxon>
        <taxon>Bacillati</taxon>
        <taxon>Saganbacteria</taxon>
    </lineage>
</organism>
<evidence type="ECO:0008006" key="6">
    <source>
        <dbReference type="Google" id="ProtNLM"/>
    </source>
</evidence>
<evidence type="ECO:0000313" key="4">
    <source>
        <dbReference type="EMBL" id="KAF0135113.1"/>
    </source>
</evidence>
<comment type="similarity">
    <text evidence="1">Belongs to the V-ATPase F subunit family.</text>
</comment>
<evidence type="ECO:0000256" key="2">
    <source>
        <dbReference type="ARBA" id="ARBA00022448"/>
    </source>
</evidence>
<dbReference type="SUPFAM" id="SSF159468">
    <property type="entry name" value="AtpF-like"/>
    <property type="match status" value="1"/>
</dbReference>
<reference evidence="4 5" key="1">
    <citation type="submission" date="2019-12" db="EMBL/GenBank/DDBJ databases">
        <authorList>
            <person name="Wolfe R."/>
            <person name="Danczak R."/>
            <person name="Wilkins M."/>
        </authorList>
    </citation>
    <scope>NUCLEOTIDE SEQUENCE [LARGE SCALE GENOMIC DNA]</scope>
    <source>
        <strain evidence="4">X2_MaxBin.013</strain>
    </source>
</reference>
<protein>
    <recommendedName>
        <fullName evidence="6">V-type ATP synthase subunit F</fullName>
    </recommendedName>
</protein>
<dbReference type="InterPro" id="IPR036906">
    <property type="entry name" value="ATPase_V1_fsu_sf"/>
</dbReference>
<keyword evidence="3" id="KW-0406">Ion transport</keyword>
<dbReference type="Proteomes" id="UP000488506">
    <property type="component" value="Unassembled WGS sequence"/>
</dbReference>